<comment type="function">
    <text evidence="5">Assembly factor required for Rieske Fe-S protein UQCRFS1 incorporation into the cytochrome b-c1 (CIII) complex. Functions as a chaperone, binding to this subunit within the mitochondrial matrix and stabilizing it prior to its translocation and insertion into the late CIII dimeric intermediate within the mitochondrial inner membrane.</text>
</comment>
<dbReference type="GO" id="GO:0044183">
    <property type="term" value="F:protein folding chaperone"/>
    <property type="evidence" value="ECO:0007669"/>
    <property type="project" value="TreeGrafter"/>
</dbReference>
<dbReference type="GO" id="GO:0034551">
    <property type="term" value="P:mitochondrial respiratory chain complex III assembly"/>
    <property type="evidence" value="ECO:0007669"/>
    <property type="project" value="InterPro"/>
</dbReference>
<dbReference type="Pfam" id="PF05347">
    <property type="entry name" value="Complex1_LYR"/>
    <property type="match status" value="1"/>
</dbReference>
<keyword evidence="3" id="KW-0496">Mitochondrion</keyword>
<evidence type="ECO:0000259" key="9">
    <source>
        <dbReference type="Pfam" id="PF05347"/>
    </source>
</evidence>
<accession>A0A813RPM7</accession>
<evidence type="ECO:0000256" key="6">
    <source>
        <dbReference type="ARBA" id="ARBA00025809"/>
    </source>
</evidence>
<organism evidence="10 11">
    <name type="scientific">Brachionus calyciflorus</name>
    <dbReference type="NCBI Taxonomy" id="104777"/>
    <lineage>
        <taxon>Eukaryota</taxon>
        <taxon>Metazoa</taxon>
        <taxon>Spiralia</taxon>
        <taxon>Gnathifera</taxon>
        <taxon>Rotifera</taxon>
        <taxon>Eurotatoria</taxon>
        <taxon>Monogononta</taxon>
        <taxon>Pseudotrocha</taxon>
        <taxon>Ploima</taxon>
        <taxon>Brachionidae</taxon>
        <taxon>Brachionus</taxon>
    </lineage>
</organism>
<evidence type="ECO:0000256" key="2">
    <source>
        <dbReference type="ARBA" id="ARBA00009508"/>
    </source>
</evidence>
<dbReference type="GO" id="GO:0005759">
    <property type="term" value="C:mitochondrial matrix"/>
    <property type="evidence" value="ECO:0007669"/>
    <property type="project" value="UniProtKB-SubCell"/>
</dbReference>
<feature type="domain" description="Complex 1 LYR protein" evidence="9">
    <location>
        <begin position="8"/>
        <end position="64"/>
    </location>
</feature>
<comment type="caution">
    <text evidence="10">The sequence shown here is derived from an EMBL/GenBank/DDBJ whole genome shotgun (WGS) entry which is preliminary data.</text>
</comment>
<name>A0A813RPM7_9BILA</name>
<dbReference type="PANTHER" id="PTHR46749:SF1">
    <property type="entry name" value="COMPLEX III ASSEMBLY FACTOR LYRM7"/>
    <property type="match status" value="1"/>
</dbReference>
<evidence type="ECO:0000256" key="8">
    <source>
        <dbReference type="ARBA" id="ARBA00031830"/>
    </source>
</evidence>
<keyword evidence="11" id="KW-1185">Reference proteome</keyword>
<evidence type="ECO:0000256" key="1">
    <source>
        <dbReference type="ARBA" id="ARBA00004305"/>
    </source>
</evidence>
<comment type="similarity">
    <text evidence="2">Belongs to the complex I LYR family.</text>
</comment>
<dbReference type="InterPro" id="IPR050435">
    <property type="entry name" value="MZM1/LYRM7"/>
</dbReference>
<proteinExistence type="inferred from homology"/>
<dbReference type="Proteomes" id="UP000663879">
    <property type="component" value="Unassembled WGS sequence"/>
</dbReference>
<comment type="subcellular location">
    <subcellularLocation>
        <location evidence="1">Mitochondrion matrix</location>
    </subcellularLocation>
</comment>
<evidence type="ECO:0000256" key="3">
    <source>
        <dbReference type="ARBA" id="ARBA00023128"/>
    </source>
</evidence>
<sequence length="99" mass="11811">MSRSLHTRALNLYKTLYITRNRVFQDDIPVLQNSLIRLRNEFRANKNLTNEAEIKQLLKLGREVNQELETLIQTLPTENPNIYRVRIKKHMIKDNHISN</sequence>
<evidence type="ECO:0000256" key="7">
    <source>
        <dbReference type="ARBA" id="ARBA00026165"/>
    </source>
</evidence>
<dbReference type="AlphaFoldDB" id="A0A813RPM7"/>
<gene>
    <name evidence="10" type="ORF">OXX778_LOCUS5667</name>
</gene>
<evidence type="ECO:0000313" key="11">
    <source>
        <dbReference type="Proteomes" id="UP000663879"/>
    </source>
</evidence>
<dbReference type="OrthoDB" id="529194at2759"/>
<reference evidence="10" key="1">
    <citation type="submission" date="2021-02" db="EMBL/GenBank/DDBJ databases">
        <authorList>
            <person name="Nowell W R."/>
        </authorList>
    </citation>
    <scope>NUCLEOTIDE SEQUENCE</scope>
    <source>
        <strain evidence="10">Ploen Becks lab</strain>
    </source>
</reference>
<dbReference type="CDD" id="cd20267">
    <property type="entry name" value="Complex1_LYR_LYRM7"/>
    <property type="match status" value="1"/>
</dbReference>
<dbReference type="InterPro" id="IPR008011">
    <property type="entry name" value="Complex1_LYR_dom"/>
</dbReference>
<dbReference type="PANTHER" id="PTHR46749">
    <property type="entry name" value="COMPLEX III ASSEMBLY FACTOR LYRM7"/>
    <property type="match status" value="1"/>
</dbReference>
<protein>
    <recommendedName>
        <fullName evidence="7">Complex III assembly factor LYRM7</fullName>
    </recommendedName>
    <alternativeName>
        <fullName evidence="8">LYR motif-containing protein 7</fullName>
    </alternativeName>
</protein>
<dbReference type="InterPro" id="IPR045298">
    <property type="entry name" value="Complex1_LYR_LYRM7"/>
</dbReference>
<keyword evidence="4" id="KW-0143">Chaperone</keyword>
<evidence type="ECO:0000313" key="10">
    <source>
        <dbReference type="EMBL" id="CAF0785014.1"/>
    </source>
</evidence>
<evidence type="ECO:0000256" key="5">
    <source>
        <dbReference type="ARBA" id="ARBA00025430"/>
    </source>
</evidence>
<dbReference type="EMBL" id="CAJNOC010000631">
    <property type="protein sequence ID" value="CAF0785014.1"/>
    <property type="molecule type" value="Genomic_DNA"/>
</dbReference>
<comment type="subunit">
    <text evidence="6">Interacts with UQCRFS1.</text>
</comment>
<evidence type="ECO:0000256" key="4">
    <source>
        <dbReference type="ARBA" id="ARBA00023186"/>
    </source>
</evidence>